<dbReference type="AlphaFoldDB" id="A0A0P0Z5I6"/>
<dbReference type="GO" id="GO:0004719">
    <property type="term" value="F:protein-L-isoaspartate (D-aspartate) O-methyltransferase activity"/>
    <property type="evidence" value="ECO:0007669"/>
    <property type="project" value="InterPro"/>
</dbReference>
<dbReference type="SUPFAM" id="SSF53335">
    <property type="entry name" value="S-adenosyl-L-methionine-dependent methyltransferases"/>
    <property type="match status" value="1"/>
</dbReference>
<evidence type="ECO:0000256" key="3">
    <source>
        <dbReference type="ARBA" id="ARBA00030757"/>
    </source>
</evidence>
<dbReference type="GO" id="GO:0005737">
    <property type="term" value="C:cytoplasm"/>
    <property type="evidence" value="ECO:0007669"/>
    <property type="project" value="TreeGrafter"/>
</dbReference>
<dbReference type="EMBL" id="LC066380">
    <property type="protein sequence ID" value="BAT29268.1"/>
    <property type="molecule type" value="Genomic_DNA"/>
</dbReference>
<dbReference type="Pfam" id="PF01135">
    <property type="entry name" value="PCMT"/>
    <property type="match status" value="1"/>
</dbReference>
<dbReference type="PANTHER" id="PTHR11579">
    <property type="entry name" value="PROTEIN-L-ISOASPARTATE O-METHYLTRANSFERASE"/>
    <property type="match status" value="1"/>
</dbReference>
<comment type="similarity">
    <text evidence="1">Belongs to the methyltransferase superfamily. L-isoaspartyl/D-aspartyl protein methyltransferase family.</text>
</comment>
<reference evidence="4" key="1">
    <citation type="journal article" date="2015" name="Proc. Natl. Acad. Sci. U.S.A.">
        <title>Bacterial clade with the ribosomal RNA operon on a small plasmid rather than the chromosome.</title>
        <authorList>
            <person name="Anda M."/>
            <person name="Ohtsubo Y."/>
            <person name="Okubo T."/>
            <person name="Sugawara M."/>
            <person name="Nagata Y."/>
            <person name="Tsuda M."/>
            <person name="Minamisawa K."/>
            <person name="Mitsui H."/>
        </authorList>
    </citation>
    <scope>NUCLEOTIDE SEQUENCE</scope>
    <source>
        <strain evidence="4">DSM 21871</strain>
    </source>
</reference>
<name>A0A0P0Z5I6_9HYPH</name>
<evidence type="ECO:0000256" key="1">
    <source>
        <dbReference type="ARBA" id="ARBA00005369"/>
    </source>
</evidence>
<dbReference type="CDD" id="cd02440">
    <property type="entry name" value="AdoMet_MTases"/>
    <property type="match status" value="1"/>
</dbReference>
<organism evidence="4">
    <name type="scientific">Aurantimonas manganoxydans</name>
    <dbReference type="NCBI Taxonomy" id="651183"/>
    <lineage>
        <taxon>Bacteria</taxon>
        <taxon>Pseudomonadati</taxon>
        <taxon>Pseudomonadota</taxon>
        <taxon>Alphaproteobacteria</taxon>
        <taxon>Hyphomicrobiales</taxon>
        <taxon>Aurantimonadaceae</taxon>
        <taxon>Aurantimonas</taxon>
    </lineage>
</organism>
<sequence length="220" mass="23952">MSTMDFDAARTRMVDNQIRTTDVTRHEILRAFLEVPREEFVPAARKPLAYIDEDVPLGNGRFIMEASPFAKLIQLAAIRPDDVVLDVGCGTGYSSAVLSHLAGSVVSLEQDPDLAEAATENLARLDYVTCAVVEGPLNEGYPSEAPFDVIFMQGSVGILPETLLQQLRPGGRLVVVEGQGNAAEAKLYFRDDNGVVGSRFGFNCSIRPLPGFQKKAEFAF</sequence>
<accession>A0A0P0Z5I6</accession>
<evidence type="ECO:0000313" key="4">
    <source>
        <dbReference type="EMBL" id="BAT29268.1"/>
    </source>
</evidence>
<dbReference type="InterPro" id="IPR000682">
    <property type="entry name" value="PCMT"/>
</dbReference>
<dbReference type="PANTHER" id="PTHR11579:SF18">
    <property type="entry name" value="PROTEIN-L-ISOASPARTATE O-METHYLTRANSFERASE"/>
    <property type="match status" value="1"/>
</dbReference>
<dbReference type="Gene3D" id="3.40.50.150">
    <property type="entry name" value="Vaccinia Virus protein VP39"/>
    <property type="match status" value="1"/>
</dbReference>
<dbReference type="InterPro" id="IPR029063">
    <property type="entry name" value="SAM-dependent_MTases_sf"/>
</dbReference>
<protein>
    <recommendedName>
        <fullName evidence="2">Protein-L-isoaspartate O-methyltransferase</fullName>
    </recommendedName>
    <alternativeName>
        <fullName evidence="3">Protein L-isoaspartyl methyltransferase</fullName>
    </alternativeName>
</protein>
<evidence type="ECO:0000256" key="2">
    <source>
        <dbReference type="ARBA" id="ARBA00013346"/>
    </source>
</evidence>
<proteinExistence type="inferred from homology"/>